<dbReference type="EMBL" id="CM037157">
    <property type="protein sequence ID" value="KAH7848881.1"/>
    <property type="molecule type" value="Genomic_DNA"/>
</dbReference>
<organism evidence="1 2">
    <name type="scientific">Vaccinium darrowii</name>
    <dbReference type="NCBI Taxonomy" id="229202"/>
    <lineage>
        <taxon>Eukaryota</taxon>
        <taxon>Viridiplantae</taxon>
        <taxon>Streptophyta</taxon>
        <taxon>Embryophyta</taxon>
        <taxon>Tracheophyta</taxon>
        <taxon>Spermatophyta</taxon>
        <taxon>Magnoliopsida</taxon>
        <taxon>eudicotyledons</taxon>
        <taxon>Gunneridae</taxon>
        <taxon>Pentapetalae</taxon>
        <taxon>asterids</taxon>
        <taxon>Ericales</taxon>
        <taxon>Ericaceae</taxon>
        <taxon>Vaccinioideae</taxon>
        <taxon>Vaccinieae</taxon>
        <taxon>Vaccinium</taxon>
    </lineage>
</organism>
<dbReference type="Proteomes" id="UP000828048">
    <property type="component" value="Chromosome 7"/>
</dbReference>
<comment type="caution">
    <text evidence="1">The sequence shown here is derived from an EMBL/GenBank/DDBJ whole genome shotgun (WGS) entry which is preliminary data.</text>
</comment>
<accession>A0ACB7Y660</accession>
<evidence type="ECO:0000313" key="1">
    <source>
        <dbReference type="EMBL" id="KAH7848881.1"/>
    </source>
</evidence>
<name>A0ACB7Y660_9ERIC</name>
<proteinExistence type="predicted"/>
<evidence type="ECO:0000313" key="2">
    <source>
        <dbReference type="Proteomes" id="UP000828048"/>
    </source>
</evidence>
<sequence>MTETAHSDKRNGDLNRNYIIWSATHFLGDDIRSNSTPSTNSTGNKSRSSTSSGEDIASESQKSTMGARATDSVRLMKFTKALLGPTVILDKLSELSWELRELSAANCVEASFGKLELSHTKTYCTKGQVYIQNFQFHFTLICCLWCACTTHNAKFSFIRFKRKEEATQAIDALNGILTRNFNIRVQFAKYSKSAPLRSHKNNQGGVHGGKLVSTAHRWKPVLSGVHCNQRNSYPTTYADILKGVSNGKAKLVEVKESGLDWLHMSAVGILNSYCDVNKLQDLFITNGIRDAHIRLLGGLNVLLSFDCSESLNSFLEDKDSVLPKWFSSVEAWANQSIKSSRCVWIYCFGVPLNAWCSSTFINIGKLRGDVIKLDEFTEN</sequence>
<protein>
    <submittedName>
        <fullName evidence="1">Uncharacterized protein</fullName>
    </submittedName>
</protein>
<gene>
    <name evidence="1" type="ORF">Vadar_009687</name>
</gene>
<keyword evidence="2" id="KW-1185">Reference proteome</keyword>
<reference evidence="1 2" key="1">
    <citation type="journal article" date="2021" name="Hortic Res">
        <title>High-quality reference genome and annotation aids understanding of berry development for evergreen blueberry (Vaccinium darrowii).</title>
        <authorList>
            <person name="Yu J."/>
            <person name="Hulse-Kemp A.M."/>
            <person name="Babiker E."/>
            <person name="Staton M."/>
        </authorList>
    </citation>
    <scope>NUCLEOTIDE SEQUENCE [LARGE SCALE GENOMIC DNA]</scope>
    <source>
        <strain evidence="2">cv. NJ 8807/NJ 8810</strain>
        <tissue evidence="1">Young leaf</tissue>
    </source>
</reference>